<dbReference type="AlphaFoldDB" id="A0A0L8G3C0"/>
<protein>
    <submittedName>
        <fullName evidence="1">Uncharacterized protein</fullName>
    </submittedName>
</protein>
<name>A0A0L8G3C0_OCTBM</name>
<dbReference type="EMBL" id="KQ424136">
    <property type="protein sequence ID" value="KOF71527.1"/>
    <property type="molecule type" value="Genomic_DNA"/>
</dbReference>
<evidence type="ECO:0000313" key="1">
    <source>
        <dbReference type="EMBL" id="KOF71527.1"/>
    </source>
</evidence>
<gene>
    <name evidence="1" type="ORF">OCBIM_22000967mg</name>
</gene>
<accession>A0A0L8G3C0</accession>
<sequence>MTHFADFEFRTGHKFASLSNDSFFSSLFLYCTNLFQHNTRLLNKQFFSGMDLVHKPFDFHRPLSFPTISVTLRVGFLSFSYLSFSIPLFCLCRIL</sequence>
<proteinExistence type="predicted"/>
<reference evidence="1" key="1">
    <citation type="submission" date="2015-07" db="EMBL/GenBank/DDBJ databases">
        <title>MeaNS - Measles Nucleotide Surveillance Program.</title>
        <authorList>
            <person name="Tran T."/>
            <person name="Druce J."/>
        </authorList>
    </citation>
    <scope>NUCLEOTIDE SEQUENCE</scope>
    <source>
        <strain evidence="1">UCB-OBI-ISO-001</strain>
        <tissue evidence="1">Gonad</tissue>
    </source>
</reference>
<organism evidence="1">
    <name type="scientific">Octopus bimaculoides</name>
    <name type="common">California two-spotted octopus</name>
    <dbReference type="NCBI Taxonomy" id="37653"/>
    <lineage>
        <taxon>Eukaryota</taxon>
        <taxon>Metazoa</taxon>
        <taxon>Spiralia</taxon>
        <taxon>Lophotrochozoa</taxon>
        <taxon>Mollusca</taxon>
        <taxon>Cephalopoda</taxon>
        <taxon>Coleoidea</taxon>
        <taxon>Octopodiformes</taxon>
        <taxon>Octopoda</taxon>
        <taxon>Incirrata</taxon>
        <taxon>Octopodidae</taxon>
        <taxon>Octopus</taxon>
    </lineage>
</organism>